<dbReference type="SUPFAM" id="SSF46785">
    <property type="entry name" value="Winged helix' DNA-binding domain"/>
    <property type="match status" value="1"/>
</dbReference>
<dbReference type="CDD" id="cd07377">
    <property type="entry name" value="WHTH_GntR"/>
    <property type="match status" value="1"/>
</dbReference>
<comment type="similarity">
    <text evidence="1">In the C-terminal section; belongs to the class-I pyridoxal-phosphate-dependent aminotransferase family.</text>
</comment>
<keyword evidence="9" id="KW-1185">Reference proteome</keyword>
<evidence type="ECO:0000256" key="1">
    <source>
        <dbReference type="ARBA" id="ARBA00005384"/>
    </source>
</evidence>
<dbReference type="GO" id="GO:0008483">
    <property type="term" value="F:transaminase activity"/>
    <property type="evidence" value="ECO:0007669"/>
    <property type="project" value="UniProtKB-KW"/>
</dbReference>
<evidence type="ECO:0000259" key="7">
    <source>
        <dbReference type="PROSITE" id="PS50949"/>
    </source>
</evidence>
<comment type="caution">
    <text evidence="8">The sequence shown here is derived from an EMBL/GenBank/DDBJ whole genome shotgun (WGS) entry which is preliminary data.</text>
</comment>
<evidence type="ECO:0000256" key="3">
    <source>
        <dbReference type="ARBA" id="ARBA00023015"/>
    </source>
</evidence>
<dbReference type="InterPro" id="IPR015424">
    <property type="entry name" value="PyrdxlP-dep_Trfase"/>
</dbReference>
<protein>
    <submittedName>
        <fullName evidence="8">PLP-dependent aminotransferase family protein</fullName>
    </submittedName>
</protein>
<evidence type="ECO:0000256" key="2">
    <source>
        <dbReference type="ARBA" id="ARBA00022898"/>
    </source>
</evidence>
<dbReference type="PANTHER" id="PTHR46577:SF1">
    <property type="entry name" value="HTH-TYPE TRANSCRIPTIONAL REGULATORY PROTEIN GABR"/>
    <property type="match status" value="1"/>
</dbReference>
<feature type="compositionally biased region" description="Low complexity" evidence="6">
    <location>
        <begin position="1"/>
        <end position="17"/>
    </location>
</feature>
<dbReference type="SMART" id="SM00345">
    <property type="entry name" value="HTH_GNTR"/>
    <property type="match status" value="1"/>
</dbReference>
<dbReference type="EMBL" id="BAAAKV010000076">
    <property type="protein sequence ID" value="GAA1195009.1"/>
    <property type="molecule type" value="Genomic_DNA"/>
</dbReference>
<dbReference type="InterPro" id="IPR051446">
    <property type="entry name" value="HTH_trans_reg/aminotransferase"/>
</dbReference>
<dbReference type="InterPro" id="IPR036390">
    <property type="entry name" value="WH_DNA-bd_sf"/>
</dbReference>
<keyword evidence="4" id="KW-0238">DNA-binding</keyword>
<keyword evidence="8" id="KW-0808">Transferase</keyword>
<feature type="compositionally biased region" description="Basic and acidic residues" evidence="6">
    <location>
        <begin position="18"/>
        <end position="40"/>
    </location>
</feature>
<proteinExistence type="inferred from homology"/>
<evidence type="ECO:0000256" key="6">
    <source>
        <dbReference type="SAM" id="MobiDB-lite"/>
    </source>
</evidence>
<keyword evidence="8" id="KW-0032">Aminotransferase</keyword>
<dbReference type="InterPro" id="IPR015421">
    <property type="entry name" value="PyrdxlP-dep_Trfase_major"/>
</dbReference>
<feature type="domain" description="HTH gntR-type" evidence="7">
    <location>
        <begin position="75"/>
        <end position="143"/>
    </location>
</feature>
<dbReference type="InterPro" id="IPR036388">
    <property type="entry name" value="WH-like_DNA-bd_sf"/>
</dbReference>
<dbReference type="Gene3D" id="1.10.10.10">
    <property type="entry name" value="Winged helix-like DNA-binding domain superfamily/Winged helix DNA-binding domain"/>
    <property type="match status" value="1"/>
</dbReference>
<evidence type="ECO:0000313" key="9">
    <source>
        <dbReference type="Proteomes" id="UP001501371"/>
    </source>
</evidence>
<dbReference type="InterPro" id="IPR004839">
    <property type="entry name" value="Aminotransferase_I/II_large"/>
</dbReference>
<name>A0ABP4FY09_9ACTN</name>
<feature type="region of interest" description="Disordered" evidence="6">
    <location>
        <begin position="1"/>
        <end position="46"/>
    </location>
</feature>
<dbReference type="Proteomes" id="UP001501371">
    <property type="component" value="Unassembled WGS sequence"/>
</dbReference>
<dbReference type="InterPro" id="IPR000524">
    <property type="entry name" value="Tscrpt_reg_HTH_GntR"/>
</dbReference>
<dbReference type="PROSITE" id="PS50949">
    <property type="entry name" value="HTH_GNTR"/>
    <property type="match status" value="1"/>
</dbReference>
<organism evidence="8 9">
    <name type="scientific">Streptomyces hebeiensis</name>
    <dbReference type="NCBI Taxonomy" id="229486"/>
    <lineage>
        <taxon>Bacteria</taxon>
        <taxon>Bacillati</taxon>
        <taxon>Actinomycetota</taxon>
        <taxon>Actinomycetes</taxon>
        <taxon>Kitasatosporales</taxon>
        <taxon>Streptomycetaceae</taxon>
        <taxon>Streptomyces</taxon>
    </lineage>
</organism>
<dbReference type="SUPFAM" id="SSF53383">
    <property type="entry name" value="PLP-dependent transferases"/>
    <property type="match status" value="1"/>
</dbReference>
<keyword evidence="3" id="KW-0805">Transcription regulation</keyword>
<keyword evidence="2" id="KW-0663">Pyridoxal phosphate</keyword>
<reference evidence="9" key="1">
    <citation type="journal article" date="2019" name="Int. J. Syst. Evol. Microbiol.">
        <title>The Global Catalogue of Microorganisms (GCM) 10K type strain sequencing project: providing services to taxonomists for standard genome sequencing and annotation.</title>
        <authorList>
            <consortium name="The Broad Institute Genomics Platform"/>
            <consortium name="The Broad Institute Genome Sequencing Center for Infectious Disease"/>
            <person name="Wu L."/>
            <person name="Ma J."/>
        </authorList>
    </citation>
    <scope>NUCLEOTIDE SEQUENCE [LARGE SCALE GENOMIC DNA]</scope>
    <source>
        <strain evidence="9">JCM 12696</strain>
    </source>
</reference>
<feature type="region of interest" description="Disordered" evidence="6">
    <location>
        <begin position="135"/>
        <end position="170"/>
    </location>
</feature>
<dbReference type="CDD" id="cd00609">
    <property type="entry name" value="AAT_like"/>
    <property type="match status" value="1"/>
</dbReference>
<keyword evidence="5" id="KW-0804">Transcription</keyword>
<gene>
    <name evidence="8" type="ORF">GCM10009654_60100</name>
</gene>
<dbReference type="PANTHER" id="PTHR46577">
    <property type="entry name" value="HTH-TYPE TRANSCRIPTIONAL REGULATORY PROTEIN GABR"/>
    <property type="match status" value="1"/>
</dbReference>
<accession>A0ABP4FY09</accession>
<evidence type="ECO:0000313" key="8">
    <source>
        <dbReference type="EMBL" id="GAA1195009.1"/>
    </source>
</evidence>
<dbReference type="Pfam" id="PF00392">
    <property type="entry name" value="GntR"/>
    <property type="match status" value="1"/>
</dbReference>
<dbReference type="Gene3D" id="3.40.640.10">
    <property type="entry name" value="Type I PLP-dependent aspartate aminotransferase-like (Major domain)"/>
    <property type="match status" value="1"/>
</dbReference>
<dbReference type="PRINTS" id="PR00035">
    <property type="entry name" value="HTHGNTR"/>
</dbReference>
<evidence type="ECO:0000256" key="4">
    <source>
        <dbReference type="ARBA" id="ARBA00023125"/>
    </source>
</evidence>
<dbReference type="Pfam" id="PF00155">
    <property type="entry name" value="Aminotran_1_2"/>
    <property type="match status" value="1"/>
</dbReference>
<sequence>MTDSRANPPAGAHGGARPAERAGKGATERAGKGTTERPAEPRSTFGADLHLELRSALAPAGGAPGPRSGSPAGHVGLRAGIMDALRDAVRTGRLAPGTRLPSSRSMAADLGIARNTVADAYAELVAEGWLTARQGSGTRVVRRSAPRRPAPAAPRTRPTRRRPAYSLLPGSPDLSGFPRTQWLAAARRALTAAPHEALGFSDASGRVELRTALADYLARARGVYAVPERIVVCGGFVHALTLLGGVLRARRLREVAVESYGLGFHRDLLRDAGLRTRVLTVDDRGARTGELAGLTRSATTAEGPVAGTGDAAWAADGTGEATGGAGPGARGAGVRGVGAVLMTPAHQFPTGAALHPDRRAAAVDWARRTGGLILEDDYDGEFRYDRQPVGALQGLDPDRVVYLGTASKALAPGLRLAWMVLPEGLVAEVTAAKAATHWASSALDQLTLAEFLVSGAYDRHVRAMRQRYRRRRDQLVEALAERAPENGVTGIAAGLHAVVELPSGTERAVVEAAAWQGLAVEGLAAFRHPAAPPGPDALVVGYATPPDSAWSGALDALCRVLP</sequence>
<evidence type="ECO:0000256" key="5">
    <source>
        <dbReference type="ARBA" id="ARBA00023163"/>
    </source>
</evidence>